<protein>
    <submittedName>
        <fullName evidence="2">UBP-type zinc finger domain-containing protein</fullName>
    </submittedName>
</protein>
<dbReference type="Pfam" id="PF02148">
    <property type="entry name" value="zf-UBP"/>
    <property type="match status" value="1"/>
</dbReference>
<dbReference type="PROSITE" id="PS50271">
    <property type="entry name" value="ZF_UBP"/>
    <property type="match status" value="1"/>
</dbReference>
<dbReference type="EMBL" id="BAAATD010000022">
    <property type="protein sequence ID" value="GAA2637500.1"/>
    <property type="molecule type" value="Genomic_DNA"/>
</dbReference>
<gene>
    <name evidence="2" type="ORF">GCM10010411_91390</name>
</gene>
<feature type="domain" description="UBP-type" evidence="1">
    <location>
        <begin position="9"/>
        <end position="91"/>
    </location>
</feature>
<evidence type="ECO:0000313" key="3">
    <source>
        <dbReference type="Proteomes" id="UP001501509"/>
    </source>
</evidence>
<dbReference type="InterPro" id="IPR013083">
    <property type="entry name" value="Znf_RING/FYVE/PHD"/>
</dbReference>
<dbReference type="InterPro" id="IPR001607">
    <property type="entry name" value="Znf_UBP"/>
</dbReference>
<dbReference type="SMART" id="SM00290">
    <property type="entry name" value="ZnF_UBP"/>
    <property type="match status" value="1"/>
</dbReference>
<evidence type="ECO:0000313" key="2">
    <source>
        <dbReference type="EMBL" id="GAA2637500.1"/>
    </source>
</evidence>
<dbReference type="Gene3D" id="3.30.40.10">
    <property type="entry name" value="Zinc/RING finger domain, C3HC4 (zinc finger)"/>
    <property type="match status" value="1"/>
</dbReference>
<reference evidence="2 3" key="1">
    <citation type="journal article" date="2019" name="Int. J. Syst. Evol. Microbiol.">
        <title>The Global Catalogue of Microorganisms (GCM) 10K type strain sequencing project: providing services to taxonomists for standard genome sequencing and annotation.</title>
        <authorList>
            <consortium name="The Broad Institute Genomics Platform"/>
            <consortium name="The Broad Institute Genome Sequencing Center for Infectious Disease"/>
            <person name="Wu L."/>
            <person name="Ma J."/>
        </authorList>
    </citation>
    <scope>NUCLEOTIDE SEQUENCE [LARGE SCALE GENOMIC DNA]</scope>
    <source>
        <strain evidence="2 3">JCM 6833</strain>
    </source>
</reference>
<accession>A0ABN3QXP6</accession>
<dbReference type="SUPFAM" id="SSF57850">
    <property type="entry name" value="RING/U-box"/>
    <property type="match status" value="1"/>
</dbReference>
<keyword evidence="3" id="KW-1185">Reference proteome</keyword>
<organism evidence="2 3">
    <name type="scientific">Actinomadura fulvescens</name>
    <dbReference type="NCBI Taxonomy" id="46160"/>
    <lineage>
        <taxon>Bacteria</taxon>
        <taxon>Bacillati</taxon>
        <taxon>Actinomycetota</taxon>
        <taxon>Actinomycetes</taxon>
        <taxon>Streptosporangiales</taxon>
        <taxon>Thermomonosporaceae</taxon>
        <taxon>Actinomadura</taxon>
    </lineage>
</organism>
<proteinExistence type="predicted"/>
<comment type="caution">
    <text evidence="2">The sequence shown here is derived from an EMBL/GenBank/DDBJ whole genome shotgun (WGS) entry which is preliminary data.</text>
</comment>
<name>A0ABN3QXP6_9ACTN</name>
<dbReference type="Proteomes" id="UP001501509">
    <property type="component" value="Unassembled WGS sequence"/>
</dbReference>
<evidence type="ECO:0000259" key="1">
    <source>
        <dbReference type="PROSITE" id="PS50271"/>
    </source>
</evidence>
<sequence>MFNLNGTAPRCEHLDQIQPVVPRSQGCPECQTRANDWTGLLICLTCGWVACSDSSPGQHSKGHYEETDHPLAAGTGPGKRWRWCYVHQRLV</sequence>